<reference evidence="3" key="2">
    <citation type="journal article" date="2023" name="IMA Fungus">
        <title>Comparative genomic study of the Penicillium genus elucidates a diverse pangenome and 15 lateral gene transfer events.</title>
        <authorList>
            <person name="Petersen C."/>
            <person name="Sorensen T."/>
            <person name="Nielsen M.R."/>
            <person name="Sondergaard T.E."/>
            <person name="Sorensen J.L."/>
            <person name="Fitzpatrick D.A."/>
            <person name="Frisvad J.C."/>
            <person name="Nielsen K.L."/>
        </authorList>
    </citation>
    <scope>NUCLEOTIDE SEQUENCE</scope>
    <source>
        <strain evidence="3">IBT 34128</strain>
    </source>
</reference>
<name>A0A9W9F9S8_9EURO</name>
<dbReference type="AlphaFoldDB" id="A0A9W9F9S8"/>
<keyword evidence="4" id="KW-1185">Reference proteome</keyword>
<feature type="region of interest" description="Disordered" evidence="1">
    <location>
        <begin position="83"/>
        <end position="106"/>
    </location>
</feature>
<keyword evidence="2" id="KW-0472">Membrane</keyword>
<dbReference type="RefSeq" id="XP_056511841.1">
    <property type="nucleotide sequence ID" value="XM_056656228.1"/>
</dbReference>
<feature type="transmembrane region" description="Helical" evidence="2">
    <location>
        <begin position="23"/>
        <end position="45"/>
    </location>
</feature>
<sequence>MILCVIHCALSLGDLIFEWGTPLSVYYVLLVIDAFVFAALGYCWVRFIRVSGHPTFLRCSAARQEASVEQGSPTEMFAVDTAPPKYSGTDPEAWRPGVHAGAGSEY</sequence>
<evidence type="ECO:0000313" key="3">
    <source>
        <dbReference type="EMBL" id="KAJ5096290.1"/>
    </source>
</evidence>
<keyword evidence="2" id="KW-0812">Transmembrane</keyword>
<dbReference type="EMBL" id="JAPMSZ010000007">
    <property type="protein sequence ID" value="KAJ5096290.1"/>
    <property type="molecule type" value="Genomic_DNA"/>
</dbReference>
<gene>
    <name evidence="3" type="ORF">NUU61_005646</name>
</gene>
<evidence type="ECO:0000256" key="1">
    <source>
        <dbReference type="SAM" id="MobiDB-lite"/>
    </source>
</evidence>
<dbReference type="Proteomes" id="UP001141434">
    <property type="component" value="Unassembled WGS sequence"/>
</dbReference>
<proteinExistence type="predicted"/>
<evidence type="ECO:0000313" key="4">
    <source>
        <dbReference type="Proteomes" id="UP001141434"/>
    </source>
</evidence>
<protein>
    <submittedName>
        <fullName evidence="3">Uncharacterized protein</fullName>
    </submittedName>
</protein>
<reference evidence="3" key="1">
    <citation type="submission" date="2022-11" db="EMBL/GenBank/DDBJ databases">
        <authorList>
            <person name="Petersen C."/>
        </authorList>
    </citation>
    <scope>NUCLEOTIDE SEQUENCE</scope>
    <source>
        <strain evidence="3">IBT 34128</strain>
    </source>
</reference>
<dbReference type="GeneID" id="81395396"/>
<evidence type="ECO:0000256" key="2">
    <source>
        <dbReference type="SAM" id="Phobius"/>
    </source>
</evidence>
<keyword evidence="2" id="KW-1133">Transmembrane helix</keyword>
<organism evidence="3 4">
    <name type="scientific">Penicillium alfredii</name>
    <dbReference type="NCBI Taxonomy" id="1506179"/>
    <lineage>
        <taxon>Eukaryota</taxon>
        <taxon>Fungi</taxon>
        <taxon>Dikarya</taxon>
        <taxon>Ascomycota</taxon>
        <taxon>Pezizomycotina</taxon>
        <taxon>Eurotiomycetes</taxon>
        <taxon>Eurotiomycetidae</taxon>
        <taxon>Eurotiales</taxon>
        <taxon>Aspergillaceae</taxon>
        <taxon>Penicillium</taxon>
    </lineage>
</organism>
<accession>A0A9W9F9S8</accession>
<comment type="caution">
    <text evidence="3">The sequence shown here is derived from an EMBL/GenBank/DDBJ whole genome shotgun (WGS) entry which is preliminary data.</text>
</comment>